<proteinExistence type="predicted"/>
<dbReference type="GO" id="GO:0006351">
    <property type="term" value="P:DNA-templated transcription"/>
    <property type="evidence" value="ECO:0007669"/>
    <property type="project" value="InterPro"/>
</dbReference>
<sequence length="572" mass="65690">MLLTEIPNVYQRALALERRIRVRELFPEGLVPYLKRQEHAGSIASPIGPSRSVAPKVTDKFIAKAPLEDYPDKRYTLECTSTMQYIGQMDAYPFHSSIPEFDPWFRHVLKARAPDVSLHLEQTYTRDPCTPDRVMSFLKLFDRTWKRKPTGRLMSQAESIVKKMFKCVGQVNPIDFNYAGWHEILPHLDMSSSPGLPLRREYATQGECLGHIYDKSKRLNHFAKFLHPAAVRAPPCMIGLRPGLLKKDELDEKIKARGVWAYPAEVKVIEMRYVIPLLERFKSQFGKIPYPVGVNLTKALPFIIDHLLNDGKHGFVTDVSKLDTSVGPDWIDWAFSFLKDFYYMGMTESSETRNSHVFDFLHYYFKRTPILFPSGQLVRKSGGVPSGSGFTQIVDTLCTLLMTTYSMLRMGYQEDDIIGKIFAVGDDMATSVPSSFDVEQFSFYVGQLGFEINVDKVMFSNRGIELKFLGYSKYGGNIWRPIDELLQTAYFPEKYVGNPERSRQRILGQTLASGLTNGFLSKVNYWMEELCSWHTELDTDEVYIPQKRWMRNVLGLDEIPRSALLFDIFPLC</sequence>
<evidence type="ECO:0000259" key="6">
    <source>
        <dbReference type="PROSITE" id="PS50507"/>
    </source>
</evidence>
<evidence type="ECO:0000313" key="7">
    <source>
        <dbReference type="EMBL" id="AGZ84316.1"/>
    </source>
</evidence>
<dbReference type="GO" id="GO:0003968">
    <property type="term" value="F:RNA-directed RNA polymerase activity"/>
    <property type="evidence" value="ECO:0007669"/>
    <property type="project" value="UniProtKB-KW"/>
</dbReference>
<feature type="domain" description="RdRp catalytic" evidence="6">
    <location>
        <begin position="312"/>
        <end position="440"/>
    </location>
</feature>
<dbReference type="InterPro" id="IPR001205">
    <property type="entry name" value="RNA-dir_pol_C"/>
</dbReference>
<reference evidence="7" key="1">
    <citation type="journal article" date="2014" name="J. Virol.">
        <title>Hypovirulence of the Phytopathogenic Fungus Botryosphaeria dothidea: Association with a Coinfecting Chrysovirus and a Partitivirus.</title>
        <authorList>
            <person name="Wang L."/>
            <person name="Jiang J."/>
            <person name="Wang Y."/>
            <person name="Hong N."/>
            <person name="Zhang F."/>
            <person name="Xu W."/>
            <person name="Wang G."/>
        </authorList>
    </citation>
    <scope>NUCLEOTIDE SEQUENCE</scope>
    <source>
        <strain evidence="7">LW-1</strain>
    </source>
</reference>
<dbReference type="GO" id="GO:0000166">
    <property type="term" value="F:nucleotide binding"/>
    <property type="evidence" value="ECO:0007669"/>
    <property type="project" value="UniProtKB-KW"/>
</dbReference>
<dbReference type="InterPro" id="IPR043502">
    <property type="entry name" value="DNA/RNA_pol_sf"/>
</dbReference>
<dbReference type="SUPFAM" id="SSF56672">
    <property type="entry name" value="DNA/RNA polymerases"/>
    <property type="match status" value="1"/>
</dbReference>
<keyword evidence="2" id="KW-0808">Transferase</keyword>
<dbReference type="InterPro" id="IPR043128">
    <property type="entry name" value="Rev_trsase/Diguanyl_cyclase"/>
</dbReference>
<dbReference type="Gene3D" id="3.30.70.270">
    <property type="match status" value="1"/>
</dbReference>
<dbReference type="GO" id="GO:0003723">
    <property type="term" value="F:RNA binding"/>
    <property type="evidence" value="ECO:0007669"/>
    <property type="project" value="InterPro"/>
</dbReference>
<dbReference type="Pfam" id="PF00680">
    <property type="entry name" value="RdRP_1"/>
    <property type="match status" value="1"/>
</dbReference>
<evidence type="ECO:0000256" key="5">
    <source>
        <dbReference type="ARBA" id="ARBA00022953"/>
    </source>
</evidence>
<keyword evidence="4" id="KW-0547">Nucleotide-binding</keyword>
<keyword evidence="1 7" id="KW-0696">RNA-directed RNA polymerase</keyword>
<dbReference type="GO" id="GO:0039694">
    <property type="term" value="P:viral RNA genome replication"/>
    <property type="evidence" value="ECO:0007669"/>
    <property type="project" value="InterPro"/>
</dbReference>
<name>A0A023IRJ5_9VIRU</name>
<dbReference type="PROSITE" id="PS50507">
    <property type="entry name" value="RDRP_SSRNA_POS"/>
    <property type="match status" value="1"/>
</dbReference>
<evidence type="ECO:0000256" key="2">
    <source>
        <dbReference type="ARBA" id="ARBA00022679"/>
    </source>
</evidence>
<organism evidence="7">
    <name type="scientific">Botryosphaeria dothidea partitivirus 1</name>
    <dbReference type="NCBI Taxonomy" id="1405300"/>
    <lineage>
        <taxon>Viruses</taxon>
        <taxon>Riboviria</taxon>
        <taxon>Orthornavirae</taxon>
        <taxon>Pisuviricota</taxon>
        <taxon>Duplopiviricetes</taxon>
        <taxon>Durnavirales</taxon>
        <taxon>Partitiviridae</taxon>
    </lineage>
</organism>
<evidence type="ECO:0000256" key="3">
    <source>
        <dbReference type="ARBA" id="ARBA00022695"/>
    </source>
</evidence>
<keyword evidence="5" id="KW-0693">Viral RNA replication</keyword>
<dbReference type="InterPro" id="IPR007094">
    <property type="entry name" value="RNA-dir_pol_PSvirus"/>
</dbReference>
<gene>
    <name evidence="7" type="primary">RdRp</name>
</gene>
<evidence type="ECO:0000256" key="4">
    <source>
        <dbReference type="ARBA" id="ARBA00022741"/>
    </source>
</evidence>
<evidence type="ECO:0000256" key="1">
    <source>
        <dbReference type="ARBA" id="ARBA00022484"/>
    </source>
</evidence>
<keyword evidence="3" id="KW-0548">Nucleotidyltransferase</keyword>
<protein>
    <submittedName>
        <fullName evidence="7">Putative RNA-dependent RNA polymerase</fullName>
    </submittedName>
</protein>
<dbReference type="EMBL" id="KF688740">
    <property type="protein sequence ID" value="AGZ84316.1"/>
    <property type="molecule type" value="Genomic_RNA"/>
</dbReference>
<accession>A0A023IRJ5</accession>